<organism evidence="7 8">
    <name type="scientific">Porcincola intestinalis</name>
    <dbReference type="NCBI Taxonomy" id="2606632"/>
    <lineage>
        <taxon>Bacteria</taxon>
        <taxon>Bacillati</taxon>
        <taxon>Bacillota</taxon>
        <taxon>Clostridia</taxon>
        <taxon>Lachnospirales</taxon>
        <taxon>Lachnospiraceae</taxon>
        <taxon>Porcincola</taxon>
    </lineage>
</organism>
<dbReference type="PANTHER" id="PTHR43179:SF12">
    <property type="entry name" value="GALACTOFURANOSYLTRANSFERASE GLFT2"/>
    <property type="match status" value="1"/>
</dbReference>
<comment type="similarity">
    <text evidence="2">Belongs to the glycosyltransferase 2 family.</text>
</comment>
<dbReference type="InterPro" id="IPR028098">
    <property type="entry name" value="Glyco_trans_4-like_N"/>
</dbReference>
<dbReference type="GO" id="GO:0016757">
    <property type="term" value="F:glycosyltransferase activity"/>
    <property type="evidence" value="ECO:0007669"/>
    <property type="project" value="UniProtKB-KW"/>
</dbReference>
<keyword evidence="4 7" id="KW-0808">Transferase</keyword>
<comment type="pathway">
    <text evidence="1">Cell wall biogenesis; cell wall polysaccharide biosynthesis.</text>
</comment>
<dbReference type="Pfam" id="PF13439">
    <property type="entry name" value="Glyco_transf_4"/>
    <property type="match status" value="1"/>
</dbReference>
<dbReference type="AlphaFoldDB" id="A0A6L5X552"/>
<evidence type="ECO:0000313" key="7">
    <source>
        <dbReference type="EMBL" id="MSS14597.1"/>
    </source>
</evidence>
<name>A0A6L5X552_9FIRM</name>
<dbReference type="InterPro" id="IPR001173">
    <property type="entry name" value="Glyco_trans_2-like"/>
</dbReference>
<dbReference type="InterPro" id="IPR029044">
    <property type="entry name" value="Nucleotide-diphossugar_trans"/>
</dbReference>
<dbReference type="Gene3D" id="3.90.550.10">
    <property type="entry name" value="Spore Coat Polysaccharide Biosynthesis Protein SpsA, Chain A"/>
    <property type="match status" value="1"/>
</dbReference>
<evidence type="ECO:0000259" key="6">
    <source>
        <dbReference type="Pfam" id="PF13439"/>
    </source>
</evidence>
<sequence>MKTEERQSSQPVDIVVPVYNGYEDLLLCVGSLKRHTDLTRHRVILIDDKSTDERIRPYLEREMRCPGICVLFNDQNRGFSANVNTGLAYSRRDTILLNSDTIVTDRWVEKLQRCADSSARIATVTPLSNAATLASVPEFLRDNRIPDGFDVDEYAELVERTSLRRYPTVSVAVGFCMYIRQEAYEAVGPFDAATFGRGYGEENDFCNRCGMLGYVHVLCDDTFVYHKGTASFESDEKKRLCDEHDRILRKRYPLQMKENDRYCAENPDQDIRDNLKLHTRLANGAGNLLYFLHLDFQGIAKNHIGGTQLHVRDLVRGAVKDYNVFVAARDGEVLRLTIYPRDGGEKLMLKFPIGEKPLFPVLWDEKLAEILRQILTVFDIDLVHVHHTEGLTLDIFEVSKALGIPVICTLHDYYYACPTIKLLDRDGTFCPSDGRFAPADDRTCRLCLHKNCGYGHVSVIDRWRRENLRALSVCGELIFPSESAKVVMMQAFPELESRSVVIPHGSGDPMEKAGHTVVKGTVSAKRTNRMHTHLDQMPGRDGGFNYVTGWAYLEGEDSGSISAYAEVTDHRGQVFRLPLRKIPRTDVADAACDRRYQQCGFHAVFDLPGMDAGRFRMSVLLQKGTEFFTDGRVYTGFFRHLKKDESGLHHRDGRILHVAFLGGVTRAKGSALLSAIIHSGNPHFRFFVFGQVGDPEVLKEKCPENVYFSGVYEQEDAGQLLEACQIDVACILPIWGETFCYTLSEAWQSGIPVIGTDIGAVGERLRKTEAGWLVPPNANAGEVLALLEKIRSSPQELSEKRKAALGVPLRNIVWMNAAYRMLYGEYMRQGRQGNVTERVRRRNCSPQDTDAVFQAYALANPAVRGSGGEAEKNRLREENEMLRTSMEMLKETTSYRLARKIAEADFPGKETLKRVLGKRV</sequence>
<evidence type="ECO:0000256" key="1">
    <source>
        <dbReference type="ARBA" id="ARBA00004776"/>
    </source>
</evidence>
<evidence type="ECO:0000256" key="2">
    <source>
        <dbReference type="ARBA" id="ARBA00006739"/>
    </source>
</evidence>
<dbReference type="Proteomes" id="UP000481852">
    <property type="component" value="Unassembled WGS sequence"/>
</dbReference>
<dbReference type="Gene3D" id="3.40.50.2000">
    <property type="entry name" value="Glycogen Phosphorylase B"/>
    <property type="match status" value="2"/>
</dbReference>
<evidence type="ECO:0000259" key="5">
    <source>
        <dbReference type="Pfam" id="PF00535"/>
    </source>
</evidence>
<evidence type="ECO:0000313" key="8">
    <source>
        <dbReference type="Proteomes" id="UP000481852"/>
    </source>
</evidence>
<feature type="domain" description="Glycosyltransferase subfamily 4-like N-terminal" evidence="6">
    <location>
        <begin position="304"/>
        <end position="505"/>
    </location>
</feature>
<dbReference type="Pfam" id="PF13692">
    <property type="entry name" value="Glyco_trans_1_4"/>
    <property type="match status" value="1"/>
</dbReference>
<keyword evidence="8" id="KW-1185">Reference proteome</keyword>
<dbReference type="SUPFAM" id="SSF53756">
    <property type="entry name" value="UDP-Glycosyltransferase/glycogen phosphorylase"/>
    <property type="match status" value="2"/>
</dbReference>
<protein>
    <submittedName>
        <fullName evidence="7">Glycosyltransferase</fullName>
    </submittedName>
</protein>
<accession>A0A6L5X552</accession>
<proteinExistence type="inferred from homology"/>
<dbReference type="RefSeq" id="WP_154524580.1">
    <property type="nucleotide sequence ID" value="NZ_VULZ01000005.1"/>
</dbReference>
<dbReference type="EMBL" id="VULZ01000005">
    <property type="protein sequence ID" value="MSS14597.1"/>
    <property type="molecule type" value="Genomic_DNA"/>
</dbReference>
<evidence type="ECO:0000256" key="3">
    <source>
        <dbReference type="ARBA" id="ARBA00022676"/>
    </source>
</evidence>
<keyword evidence="3" id="KW-0328">Glycosyltransferase</keyword>
<dbReference type="Pfam" id="PF00535">
    <property type="entry name" value="Glycos_transf_2"/>
    <property type="match status" value="1"/>
</dbReference>
<dbReference type="SUPFAM" id="SSF53448">
    <property type="entry name" value="Nucleotide-diphospho-sugar transferases"/>
    <property type="match status" value="1"/>
</dbReference>
<comment type="caution">
    <text evidence="7">The sequence shown here is derived from an EMBL/GenBank/DDBJ whole genome shotgun (WGS) entry which is preliminary data.</text>
</comment>
<reference evidence="7 8" key="1">
    <citation type="submission" date="2019-08" db="EMBL/GenBank/DDBJ databases">
        <title>In-depth cultivation of the pig gut microbiome towards novel bacterial diversity and tailored functional studies.</title>
        <authorList>
            <person name="Wylensek D."/>
            <person name="Hitch T.C.A."/>
            <person name="Clavel T."/>
        </authorList>
    </citation>
    <scope>NUCLEOTIDE SEQUENCE [LARGE SCALE GENOMIC DNA]</scope>
    <source>
        <strain evidence="7 8">Oil+RF-744-WCA-WT-11</strain>
    </source>
</reference>
<feature type="domain" description="Glycosyltransferase 2-like" evidence="5">
    <location>
        <begin position="14"/>
        <end position="187"/>
    </location>
</feature>
<dbReference type="PANTHER" id="PTHR43179">
    <property type="entry name" value="RHAMNOSYLTRANSFERASE WBBL"/>
    <property type="match status" value="1"/>
</dbReference>
<evidence type="ECO:0000256" key="4">
    <source>
        <dbReference type="ARBA" id="ARBA00022679"/>
    </source>
</evidence>
<gene>
    <name evidence="7" type="ORF">FYJ35_06010</name>
</gene>